<accession>A0A2P5BLY9</accession>
<dbReference type="EMBL" id="JXTC01000495">
    <property type="protein sequence ID" value="PON49806.1"/>
    <property type="molecule type" value="Genomic_DNA"/>
</dbReference>
<reference evidence="3" key="1">
    <citation type="submission" date="2016-06" db="EMBL/GenBank/DDBJ databases">
        <title>Parallel loss of symbiosis genes in relatives of nitrogen-fixing non-legume Parasponia.</title>
        <authorList>
            <person name="Van Velzen R."/>
            <person name="Holmer R."/>
            <person name="Bu F."/>
            <person name="Rutten L."/>
            <person name="Van Zeijl A."/>
            <person name="Liu W."/>
            <person name="Santuari L."/>
            <person name="Cao Q."/>
            <person name="Sharma T."/>
            <person name="Shen D."/>
            <person name="Roswanjaya Y."/>
            <person name="Wardhani T."/>
            <person name="Kalhor M.S."/>
            <person name="Jansen J."/>
            <person name="Van den Hoogen J."/>
            <person name="Gungor B."/>
            <person name="Hartog M."/>
            <person name="Hontelez J."/>
            <person name="Verver J."/>
            <person name="Yang W.-C."/>
            <person name="Schijlen E."/>
            <person name="Repin R."/>
            <person name="Schilthuizen M."/>
            <person name="Schranz E."/>
            <person name="Heidstra R."/>
            <person name="Miyata K."/>
            <person name="Fedorova E."/>
            <person name="Kohlen W."/>
            <person name="Bisseling T."/>
            <person name="Smit S."/>
            <person name="Geurts R."/>
        </authorList>
    </citation>
    <scope>NUCLEOTIDE SEQUENCE [LARGE SCALE GENOMIC DNA]</scope>
    <source>
        <strain evidence="3">cv. RG33-2</strain>
    </source>
</reference>
<dbReference type="InParanoid" id="A0A2P5BLY9"/>
<protein>
    <submittedName>
        <fullName evidence="2">Uncharacterized protein</fullName>
    </submittedName>
</protein>
<feature type="region of interest" description="Disordered" evidence="1">
    <location>
        <begin position="135"/>
        <end position="155"/>
    </location>
</feature>
<gene>
    <name evidence="2" type="ORF">TorRG33x02_316420</name>
</gene>
<name>A0A2P5BLY9_TREOI</name>
<evidence type="ECO:0000313" key="3">
    <source>
        <dbReference type="Proteomes" id="UP000237000"/>
    </source>
</evidence>
<comment type="caution">
    <text evidence="2">The sequence shown here is derived from an EMBL/GenBank/DDBJ whole genome shotgun (WGS) entry which is preliminary data.</text>
</comment>
<sequence length="218" mass="22985">MMRAKRDQIVATCTCSNTSGIIISIRISLGTSSLKNLGIGRGLTRLWAPKLARTAIPRRVKSRARALARHHAPPVARPDLEACRAHHVQVADAAGVAAFSGATASPERRDGHPEVVAVDEADVVEVLLAPEGDLGKRRRRSATSAGAEEGLVGSELEAAAGQEGLTRPGLDPGPNRVGALVVEGYGSCSGENDVVYCKGGEKLKTTYSFVKRRALCEN</sequence>
<keyword evidence="3" id="KW-1185">Reference proteome</keyword>
<organism evidence="2 3">
    <name type="scientific">Trema orientale</name>
    <name type="common">Charcoal tree</name>
    <name type="synonym">Celtis orientalis</name>
    <dbReference type="NCBI Taxonomy" id="63057"/>
    <lineage>
        <taxon>Eukaryota</taxon>
        <taxon>Viridiplantae</taxon>
        <taxon>Streptophyta</taxon>
        <taxon>Embryophyta</taxon>
        <taxon>Tracheophyta</taxon>
        <taxon>Spermatophyta</taxon>
        <taxon>Magnoliopsida</taxon>
        <taxon>eudicotyledons</taxon>
        <taxon>Gunneridae</taxon>
        <taxon>Pentapetalae</taxon>
        <taxon>rosids</taxon>
        <taxon>fabids</taxon>
        <taxon>Rosales</taxon>
        <taxon>Cannabaceae</taxon>
        <taxon>Trema</taxon>
    </lineage>
</organism>
<dbReference type="AlphaFoldDB" id="A0A2P5BLY9"/>
<evidence type="ECO:0000256" key="1">
    <source>
        <dbReference type="SAM" id="MobiDB-lite"/>
    </source>
</evidence>
<evidence type="ECO:0000313" key="2">
    <source>
        <dbReference type="EMBL" id="PON49806.1"/>
    </source>
</evidence>
<proteinExistence type="predicted"/>
<dbReference type="Proteomes" id="UP000237000">
    <property type="component" value="Unassembled WGS sequence"/>
</dbReference>